<sequence length="84" mass="9632">MLEVGAGYTFVRNGRPKAERRDADVVFAIWNDIVERLSCLPQGFNDRLMSLHLPLQGDQFATIISAYAPPMTNYDVTKDKFYEF</sequence>
<reference evidence="1 2" key="2">
    <citation type="submission" date="2018-11" db="EMBL/GenBank/DDBJ databases">
        <authorList>
            <consortium name="Pathogen Informatics"/>
        </authorList>
    </citation>
    <scope>NUCLEOTIDE SEQUENCE [LARGE SCALE GENOMIC DNA]</scope>
    <source>
        <strain evidence="1 2">NST_G2</strain>
    </source>
</reference>
<evidence type="ECO:0000313" key="1">
    <source>
        <dbReference type="EMBL" id="VDL95290.1"/>
    </source>
</evidence>
<dbReference type="AlphaFoldDB" id="A0A183SXF7"/>
<organism evidence="3">
    <name type="scientific">Schistocephalus solidus</name>
    <name type="common">Tapeworm</name>
    <dbReference type="NCBI Taxonomy" id="70667"/>
    <lineage>
        <taxon>Eukaryota</taxon>
        <taxon>Metazoa</taxon>
        <taxon>Spiralia</taxon>
        <taxon>Lophotrochozoa</taxon>
        <taxon>Platyhelminthes</taxon>
        <taxon>Cestoda</taxon>
        <taxon>Eucestoda</taxon>
        <taxon>Diphyllobothriidea</taxon>
        <taxon>Diphyllobothriidae</taxon>
        <taxon>Schistocephalus</taxon>
    </lineage>
</organism>
<dbReference type="Proteomes" id="UP000275846">
    <property type="component" value="Unassembled WGS sequence"/>
</dbReference>
<gene>
    <name evidence="1" type="ORF">SSLN_LOCUS8905</name>
</gene>
<keyword evidence="2" id="KW-1185">Reference proteome</keyword>
<evidence type="ECO:0000313" key="3">
    <source>
        <dbReference type="WBParaSite" id="SSLN_0000924601-mRNA-1"/>
    </source>
</evidence>
<dbReference type="OrthoDB" id="6277634at2759"/>
<accession>A0A183SXF7</accession>
<proteinExistence type="predicted"/>
<dbReference type="WBParaSite" id="SSLN_0000924601-mRNA-1">
    <property type="protein sequence ID" value="SSLN_0000924601-mRNA-1"/>
    <property type="gene ID" value="SSLN_0000924601"/>
</dbReference>
<evidence type="ECO:0000313" key="2">
    <source>
        <dbReference type="Proteomes" id="UP000275846"/>
    </source>
</evidence>
<reference evidence="3" key="1">
    <citation type="submission" date="2016-06" db="UniProtKB">
        <authorList>
            <consortium name="WormBaseParasite"/>
        </authorList>
    </citation>
    <scope>IDENTIFICATION</scope>
</reference>
<name>A0A183SXF7_SCHSO</name>
<protein>
    <submittedName>
        <fullName evidence="1 3">Uncharacterized protein</fullName>
    </submittedName>
</protein>
<dbReference type="EMBL" id="UYSU01034917">
    <property type="protein sequence ID" value="VDL95290.1"/>
    <property type="molecule type" value="Genomic_DNA"/>
</dbReference>